<dbReference type="Proteomes" id="UP000230750">
    <property type="component" value="Unassembled WGS sequence"/>
</dbReference>
<keyword evidence="2 3" id="KW-0539">Nucleus</keyword>
<accession>A0A2G8KDJ5</accession>
<evidence type="ECO:0000313" key="8">
    <source>
        <dbReference type="Proteomes" id="UP000230750"/>
    </source>
</evidence>
<reference evidence="7 8" key="1">
    <citation type="journal article" date="2017" name="PLoS Biol.">
        <title>The sea cucumber genome provides insights into morphological evolution and visceral regeneration.</title>
        <authorList>
            <person name="Zhang X."/>
            <person name="Sun L."/>
            <person name="Yuan J."/>
            <person name="Sun Y."/>
            <person name="Gao Y."/>
            <person name="Zhang L."/>
            <person name="Li S."/>
            <person name="Dai H."/>
            <person name="Hamel J.F."/>
            <person name="Liu C."/>
            <person name="Yu Y."/>
            <person name="Liu S."/>
            <person name="Lin W."/>
            <person name="Guo K."/>
            <person name="Jin S."/>
            <person name="Xu P."/>
            <person name="Storey K.B."/>
            <person name="Huan P."/>
            <person name="Zhang T."/>
            <person name="Zhou Y."/>
            <person name="Zhang J."/>
            <person name="Lin C."/>
            <person name="Li X."/>
            <person name="Xing L."/>
            <person name="Huo D."/>
            <person name="Sun M."/>
            <person name="Wang L."/>
            <person name="Mercier A."/>
            <person name="Li F."/>
            <person name="Yang H."/>
            <person name="Xiang J."/>
        </authorList>
    </citation>
    <scope>NUCLEOTIDE SEQUENCE [LARGE SCALE GENOMIC DNA]</scope>
    <source>
        <strain evidence="7">Shaxun</strain>
        <tissue evidence="7">Muscle</tissue>
    </source>
</reference>
<dbReference type="PANTHER" id="PTHR46040:SF3">
    <property type="entry name" value="HIGH MOBILITY GROUP PROTEIN 2"/>
    <property type="match status" value="1"/>
</dbReference>
<dbReference type="CDD" id="cd21980">
    <property type="entry name" value="HMG-box_HMG20"/>
    <property type="match status" value="1"/>
</dbReference>
<keyword evidence="8" id="KW-1185">Reference proteome</keyword>
<dbReference type="InterPro" id="IPR036910">
    <property type="entry name" value="HMG_box_dom_sf"/>
</dbReference>
<gene>
    <name evidence="7" type="ORF">BSL78_17076</name>
</gene>
<dbReference type="STRING" id="307972.A0A2G8KDJ5"/>
<evidence type="ECO:0000256" key="1">
    <source>
        <dbReference type="ARBA" id="ARBA00023125"/>
    </source>
</evidence>
<dbReference type="InterPro" id="IPR051965">
    <property type="entry name" value="ChromReg_NeuronalGeneExpr"/>
</dbReference>
<dbReference type="PANTHER" id="PTHR46040">
    <property type="entry name" value="HIGH MOBILITY GROUP PROTEIN 2"/>
    <property type="match status" value="1"/>
</dbReference>
<dbReference type="Pfam" id="PF00505">
    <property type="entry name" value="HMG_box"/>
    <property type="match status" value="1"/>
</dbReference>
<feature type="DNA-binding region" description="HMG box" evidence="3">
    <location>
        <begin position="122"/>
        <end position="190"/>
    </location>
</feature>
<dbReference type="PRINTS" id="PR00886">
    <property type="entry name" value="HIGHMOBLTY12"/>
</dbReference>
<feature type="compositionally biased region" description="Basic and acidic residues" evidence="5">
    <location>
        <begin position="86"/>
        <end position="96"/>
    </location>
</feature>
<keyword evidence="1 3" id="KW-0238">DNA-binding</keyword>
<dbReference type="Gene3D" id="1.10.30.10">
    <property type="entry name" value="High mobility group box domain"/>
    <property type="match status" value="1"/>
</dbReference>
<evidence type="ECO:0000259" key="6">
    <source>
        <dbReference type="PROSITE" id="PS50118"/>
    </source>
</evidence>
<dbReference type="AlphaFoldDB" id="A0A2G8KDJ5"/>
<dbReference type="GO" id="GO:0010468">
    <property type="term" value="P:regulation of gene expression"/>
    <property type="evidence" value="ECO:0007669"/>
    <property type="project" value="TreeGrafter"/>
</dbReference>
<dbReference type="GO" id="GO:0005634">
    <property type="term" value="C:nucleus"/>
    <property type="evidence" value="ECO:0007669"/>
    <property type="project" value="UniProtKB-UniRule"/>
</dbReference>
<evidence type="ECO:0000256" key="2">
    <source>
        <dbReference type="ARBA" id="ARBA00023242"/>
    </source>
</evidence>
<protein>
    <submittedName>
        <fullName evidence="7">Putative high mobility group protein 20A</fullName>
    </submittedName>
</protein>
<feature type="domain" description="HMG box" evidence="6">
    <location>
        <begin position="122"/>
        <end position="190"/>
    </location>
</feature>
<feature type="coiled-coil region" evidence="4">
    <location>
        <begin position="255"/>
        <end position="303"/>
    </location>
</feature>
<dbReference type="GO" id="GO:0003677">
    <property type="term" value="F:DNA binding"/>
    <property type="evidence" value="ECO:0007669"/>
    <property type="project" value="UniProtKB-UniRule"/>
</dbReference>
<dbReference type="EMBL" id="MRZV01000669">
    <property type="protein sequence ID" value="PIK46035.1"/>
    <property type="molecule type" value="Genomic_DNA"/>
</dbReference>
<dbReference type="SUPFAM" id="SSF47095">
    <property type="entry name" value="HMG-box"/>
    <property type="match status" value="1"/>
</dbReference>
<feature type="region of interest" description="Disordered" evidence="5">
    <location>
        <begin position="1"/>
        <end position="22"/>
    </location>
</feature>
<evidence type="ECO:0000256" key="5">
    <source>
        <dbReference type="SAM" id="MobiDB-lite"/>
    </source>
</evidence>
<comment type="caution">
    <text evidence="7">The sequence shown here is derived from an EMBL/GenBank/DDBJ whole genome shotgun (WGS) entry which is preliminary data.</text>
</comment>
<organism evidence="7 8">
    <name type="scientific">Stichopus japonicus</name>
    <name type="common">Sea cucumber</name>
    <dbReference type="NCBI Taxonomy" id="307972"/>
    <lineage>
        <taxon>Eukaryota</taxon>
        <taxon>Metazoa</taxon>
        <taxon>Echinodermata</taxon>
        <taxon>Eleutherozoa</taxon>
        <taxon>Echinozoa</taxon>
        <taxon>Holothuroidea</taxon>
        <taxon>Aspidochirotacea</taxon>
        <taxon>Aspidochirotida</taxon>
        <taxon>Stichopodidae</taxon>
        <taxon>Apostichopus</taxon>
    </lineage>
</organism>
<dbReference type="OrthoDB" id="3213154at2759"/>
<sequence>MDLGDGSTNQGLLNTSTPSSGLFNISGFDEDVDKAGQQIGMDTRQGVILRLSLPWCSLNNTFSGDASAQQTGDAGQDILQGDNKEQIPESTKEDQPVPKQRTGGWARGRKRKPRPLRDANAPRAPITGYVRFLNERRDTVRSENPDMTFAEITRKLGKEWSQLSQSDKQKYLDEAERDKERYAKELDGYQQTEAYRAFAKKQEERKRKVDRLEDADMPLELSGGVDIRLGDESRVEDEVPCIDIPIFTEEFLNFNRARENELRQLRKSTTEYEEQNAILQKHIDNMKSAVEKLETEAVQQRTTNMSLQQHLQTVRQTLTMSFAGVPLPTSNEVPTLNTIDSYMTKFSFNSS</sequence>
<dbReference type="SMART" id="SM00398">
    <property type="entry name" value="HMG"/>
    <property type="match status" value="1"/>
</dbReference>
<feature type="region of interest" description="Disordered" evidence="5">
    <location>
        <begin position="86"/>
        <end position="123"/>
    </location>
</feature>
<dbReference type="PROSITE" id="PS50118">
    <property type="entry name" value="HMG_BOX_2"/>
    <property type="match status" value="1"/>
</dbReference>
<dbReference type="InterPro" id="IPR009071">
    <property type="entry name" value="HMG_box_dom"/>
</dbReference>
<evidence type="ECO:0000256" key="4">
    <source>
        <dbReference type="SAM" id="Coils"/>
    </source>
</evidence>
<evidence type="ECO:0000256" key="3">
    <source>
        <dbReference type="PROSITE-ProRule" id="PRU00267"/>
    </source>
</evidence>
<keyword evidence="4" id="KW-0175">Coiled coil</keyword>
<name>A0A2G8KDJ5_STIJA</name>
<proteinExistence type="predicted"/>
<evidence type="ECO:0000313" key="7">
    <source>
        <dbReference type="EMBL" id="PIK46035.1"/>
    </source>
</evidence>